<dbReference type="GO" id="GO:0016811">
    <property type="term" value="F:hydrolase activity, acting on carbon-nitrogen (but not peptide) bonds, in linear amides"/>
    <property type="evidence" value="ECO:0007669"/>
    <property type="project" value="TreeGrafter"/>
</dbReference>
<protein>
    <submittedName>
        <fullName evidence="1">PIG-L family deacetylase</fullName>
    </submittedName>
</protein>
<dbReference type="AlphaFoldDB" id="A0A8A4TWL0"/>
<dbReference type="Pfam" id="PF02585">
    <property type="entry name" value="PIG-L"/>
    <property type="match status" value="1"/>
</dbReference>
<dbReference type="KEGG" id="scor:J3U87_18020"/>
<keyword evidence="2" id="KW-1185">Reference proteome</keyword>
<dbReference type="InterPro" id="IPR003737">
    <property type="entry name" value="GlcNAc_PI_deacetylase-related"/>
</dbReference>
<evidence type="ECO:0000313" key="2">
    <source>
        <dbReference type="Proteomes" id="UP000663929"/>
    </source>
</evidence>
<organism evidence="1 2">
    <name type="scientific">Sulfidibacter corallicola</name>
    <dbReference type="NCBI Taxonomy" id="2818388"/>
    <lineage>
        <taxon>Bacteria</taxon>
        <taxon>Pseudomonadati</taxon>
        <taxon>Acidobacteriota</taxon>
        <taxon>Holophagae</taxon>
        <taxon>Acanthopleuribacterales</taxon>
        <taxon>Acanthopleuribacteraceae</taxon>
        <taxon>Sulfidibacter</taxon>
    </lineage>
</organism>
<evidence type="ECO:0000313" key="1">
    <source>
        <dbReference type="EMBL" id="QTD54346.1"/>
    </source>
</evidence>
<sequence length="221" mass="24469">MKVLVIAPHPDDEVLGCGGVMARHVANGDDVFVLLATRGAPEFFSDEQVESTRREMLEAHRTLGVTETRFLEFPAPKLDTVAGCTIADAVGKVIAEIRPQTVYLPFPGDIHKDHQVVHEAAMVACRPVYDHRPETILCYETLSETEWASPIGNMGFLPTYFVDIDRFLPKKLEAMQCFASQLRDFPNPRSLGAIEHLARFRGASVNLAAAEAFVPVRQIVP</sequence>
<dbReference type="Gene3D" id="3.40.50.10320">
    <property type="entry name" value="LmbE-like"/>
    <property type="match status" value="1"/>
</dbReference>
<gene>
    <name evidence="1" type="ORF">J3U87_18020</name>
</gene>
<proteinExistence type="predicted"/>
<dbReference type="EMBL" id="CP071793">
    <property type="protein sequence ID" value="QTD54346.1"/>
    <property type="molecule type" value="Genomic_DNA"/>
</dbReference>
<name>A0A8A4TWL0_SULCO</name>
<dbReference type="Proteomes" id="UP000663929">
    <property type="component" value="Chromosome"/>
</dbReference>
<reference evidence="1" key="1">
    <citation type="submission" date="2021-03" db="EMBL/GenBank/DDBJ databases">
        <title>Acanthopleuribacteraceae sp. M133.</title>
        <authorList>
            <person name="Wang G."/>
        </authorList>
    </citation>
    <scope>NUCLEOTIDE SEQUENCE</scope>
    <source>
        <strain evidence="1">M133</strain>
    </source>
</reference>
<dbReference type="SUPFAM" id="SSF102588">
    <property type="entry name" value="LmbE-like"/>
    <property type="match status" value="1"/>
</dbReference>
<dbReference type="InterPro" id="IPR024078">
    <property type="entry name" value="LmbE-like_dom_sf"/>
</dbReference>
<accession>A0A8A4TWL0</accession>
<dbReference type="RefSeq" id="WP_237384440.1">
    <property type="nucleotide sequence ID" value="NZ_CP071793.1"/>
</dbReference>
<dbReference type="PANTHER" id="PTHR12993:SF11">
    <property type="entry name" value="N-ACETYLGLUCOSAMINYL-PHOSPHATIDYLINOSITOL DE-N-ACETYLASE"/>
    <property type="match status" value="1"/>
</dbReference>
<dbReference type="PANTHER" id="PTHR12993">
    <property type="entry name" value="N-ACETYLGLUCOSAMINYL-PHOSPHATIDYLINOSITOL DE-N-ACETYLASE-RELATED"/>
    <property type="match status" value="1"/>
</dbReference>